<sequence>MCGLTPPQHPRLPTGGHSRCVRKSDSPSLGCAQLSRHFAREHCLYLVRFSYPALPVVVAAFFHVPKSNSDPPPGRILGLFIVFDFGEYLLYTHKFPTVIWTRRLAHIMLFASCGLNPTPSPRAI</sequence>
<dbReference type="GeneID" id="37194671"/>
<organism evidence="2 3">
    <name type="scientific">Aspergillus homomorphus (strain CBS 101889)</name>
    <dbReference type="NCBI Taxonomy" id="1450537"/>
    <lineage>
        <taxon>Eukaryota</taxon>
        <taxon>Fungi</taxon>
        <taxon>Dikarya</taxon>
        <taxon>Ascomycota</taxon>
        <taxon>Pezizomycotina</taxon>
        <taxon>Eurotiomycetes</taxon>
        <taxon>Eurotiomycetidae</taxon>
        <taxon>Eurotiales</taxon>
        <taxon>Aspergillaceae</taxon>
        <taxon>Aspergillus</taxon>
        <taxon>Aspergillus subgen. Circumdati</taxon>
    </lineage>
</organism>
<reference evidence="2 3" key="1">
    <citation type="submission" date="2018-02" db="EMBL/GenBank/DDBJ databases">
        <title>The genomes of Aspergillus section Nigri reveals drivers in fungal speciation.</title>
        <authorList>
            <consortium name="DOE Joint Genome Institute"/>
            <person name="Vesth T.C."/>
            <person name="Nybo J."/>
            <person name="Theobald S."/>
            <person name="Brandl J."/>
            <person name="Frisvad J.C."/>
            <person name="Nielsen K.F."/>
            <person name="Lyhne E.K."/>
            <person name="Kogle M.E."/>
            <person name="Kuo A."/>
            <person name="Riley R."/>
            <person name="Clum A."/>
            <person name="Nolan M."/>
            <person name="Lipzen A."/>
            <person name="Salamov A."/>
            <person name="Henrissat B."/>
            <person name="Wiebenga A."/>
            <person name="De vries R.P."/>
            <person name="Grigoriev I.V."/>
            <person name="Mortensen U.H."/>
            <person name="Andersen M.R."/>
            <person name="Baker S.E."/>
        </authorList>
    </citation>
    <scope>NUCLEOTIDE SEQUENCE [LARGE SCALE GENOMIC DNA]</scope>
    <source>
        <strain evidence="2 3">CBS 101889</strain>
    </source>
</reference>
<protein>
    <submittedName>
        <fullName evidence="2">Uncharacterized protein</fullName>
    </submittedName>
</protein>
<feature type="region of interest" description="Disordered" evidence="1">
    <location>
        <begin position="1"/>
        <end position="20"/>
    </location>
</feature>
<evidence type="ECO:0000313" key="2">
    <source>
        <dbReference type="EMBL" id="RAL16064.1"/>
    </source>
</evidence>
<dbReference type="AlphaFoldDB" id="A0A395ID21"/>
<proteinExistence type="predicted"/>
<accession>A0A395ID21</accession>
<name>A0A395ID21_ASPHC</name>
<dbReference type="RefSeq" id="XP_025555218.1">
    <property type="nucleotide sequence ID" value="XM_025690382.1"/>
</dbReference>
<dbReference type="VEuPathDB" id="FungiDB:BO97DRAFT_180361"/>
<evidence type="ECO:0000256" key="1">
    <source>
        <dbReference type="SAM" id="MobiDB-lite"/>
    </source>
</evidence>
<gene>
    <name evidence="2" type="ORF">BO97DRAFT_180361</name>
</gene>
<dbReference type="Proteomes" id="UP000248961">
    <property type="component" value="Unassembled WGS sequence"/>
</dbReference>
<keyword evidence="3" id="KW-1185">Reference proteome</keyword>
<evidence type="ECO:0000313" key="3">
    <source>
        <dbReference type="Proteomes" id="UP000248961"/>
    </source>
</evidence>
<dbReference type="EMBL" id="KZ824270">
    <property type="protein sequence ID" value="RAL16064.1"/>
    <property type="molecule type" value="Genomic_DNA"/>
</dbReference>